<dbReference type="VEuPathDB" id="FungiDB:FVEG_01242"/>
<protein>
    <submittedName>
        <fullName evidence="2">Uncharacterized protein</fullName>
    </submittedName>
</protein>
<dbReference type="AlphaFoldDB" id="W7LGS9"/>
<dbReference type="RefSeq" id="XP_018743937.1">
    <property type="nucleotide sequence ID" value="XM_018888097.1"/>
</dbReference>
<dbReference type="OrthoDB" id="5095447at2759"/>
<dbReference type="Proteomes" id="UP000009096">
    <property type="component" value="Chromosome 1"/>
</dbReference>
<accession>W7LGS9</accession>
<name>W7LGS9_GIBM7</name>
<keyword evidence="3" id="KW-1185">Reference proteome</keyword>
<dbReference type="KEGG" id="fvr:FVEG_01242"/>
<feature type="compositionally biased region" description="Acidic residues" evidence="1">
    <location>
        <begin position="171"/>
        <end position="180"/>
    </location>
</feature>
<evidence type="ECO:0000313" key="2">
    <source>
        <dbReference type="EMBL" id="EWG37746.1"/>
    </source>
</evidence>
<feature type="compositionally biased region" description="Basic and acidic residues" evidence="1">
    <location>
        <begin position="128"/>
        <end position="155"/>
    </location>
</feature>
<organism evidence="2 3">
    <name type="scientific">Gibberella moniliformis (strain M3125 / FGSC 7600)</name>
    <name type="common">Maize ear and stalk rot fungus</name>
    <name type="synonym">Fusarium verticillioides</name>
    <dbReference type="NCBI Taxonomy" id="334819"/>
    <lineage>
        <taxon>Eukaryota</taxon>
        <taxon>Fungi</taxon>
        <taxon>Dikarya</taxon>
        <taxon>Ascomycota</taxon>
        <taxon>Pezizomycotina</taxon>
        <taxon>Sordariomycetes</taxon>
        <taxon>Hypocreomycetidae</taxon>
        <taxon>Hypocreales</taxon>
        <taxon>Nectriaceae</taxon>
        <taxon>Fusarium</taxon>
        <taxon>Fusarium fujikuroi species complex</taxon>
    </lineage>
</organism>
<feature type="region of interest" description="Disordered" evidence="1">
    <location>
        <begin position="128"/>
        <end position="198"/>
    </location>
</feature>
<sequence length="198" mass="22299">MRTIHSSETDIKAMKCTIFVEFPLLDQGSLTTTSKLRKRIISMCVYGRVVFKCGHERWGICVKRCQTAKDFSDGKLTHDCVIKKPHVPTSRRIQTTCNKCITMNGKLDRAKKSIDDVKQKLKRIEERKIRDGQTEENKIDNRKKVERKDENRDSNETSSWSFGTGLGSITEESEAEDESASDGSSRGSSQVSSTEGSA</sequence>
<dbReference type="EMBL" id="DS022242">
    <property type="protein sequence ID" value="EWG37746.1"/>
    <property type="molecule type" value="Genomic_DNA"/>
</dbReference>
<proteinExistence type="predicted"/>
<gene>
    <name evidence="2" type="ORF">FVEG_01242</name>
</gene>
<dbReference type="EMBL" id="CM000578">
    <property type="protein sequence ID" value="EWG37746.1"/>
    <property type="molecule type" value="Genomic_DNA"/>
</dbReference>
<feature type="compositionally biased region" description="Low complexity" evidence="1">
    <location>
        <begin position="181"/>
        <end position="198"/>
    </location>
</feature>
<evidence type="ECO:0000313" key="3">
    <source>
        <dbReference type="Proteomes" id="UP000009096"/>
    </source>
</evidence>
<dbReference type="GeneID" id="30059550"/>
<reference evidence="2 3" key="1">
    <citation type="journal article" date="2010" name="Nature">
        <title>Comparative genomics reveals mobile pathogenicity chromosomes in Fusarium.</title>
        <authorList>
            <person name="Ma L.J."/>
            <person name="van der Does H.C."/>
            <person name="Borkovich K.A."/>
            <person name="Coleman J.J."/>
            <person name="Daboussi M.J."/>
            <person name="Di Pietro A."/>
            <person name="Dufresne M."/>
            <person name="Freitag M."/>
            <person name="Grabherr M."/>
            <person name="Henrissat B."/>
            <person name="Houterman P.M."/>
            <person name="Kang S."/>
            <person name="Shim W.B."/>
            <person name="Woloshuk C."/>
            <person name="Xie X."/>
            <person name="Xu J.R."/>
            <person name="Antoniw J."/>
            <person name="Baker S.E."/>
            <person name="Bluhm B.H."/>
            <person name="Breakspear A."/>
            <person name="Brown D.W."/>
            <person name="Butchko R.A."/>
            <person name="Chapman S."/>
            <person name="Coulson R."/>
            <person name="Coutinho P.M."/>
            <person name="Danchin E.G."/>
            <person name="Diener A."/>
            <person name="Gale L.R."/>
            <person name="Gardiner D.M."/>
            <person name="Goff S."/>
            <person name="Hammond-Kosack K.E."/>
            <person name="Hilburn K."/>
            <person name="Hua-Van A."/>
            <person name="Jonkers W."/>
            <person name="Kazan K."/>
            <person name="Kodira C.D."/>
            <person name="Koehrsen M."/>
            <person name="Kumar L."/>
            <person name="Lee Y.H."/>
            <person name="Li L."/>
            <person name="Manners J.M."/>
            <person name="Miranda-Saavedra D."/>
            <person name="Mukherjee M."/>
            <person name="Park G."/>
            <person name="Park J."/>
            <person name="Park S.Y."/>
            <person name="Proctor R.H."/>
            <person name="Regev A."/>
            <person name="Ruiz-Roldan M.C."/>
            <person name="Sain D."/>
            <person name="Sakthikumar S."/>
            <person name="Sykes S."/>
            <person name="Schwartz D.C."/>
            <person name="Turgeon B.G."/>
            <person name="Wapinski I."/>
            <person name="Yoder O."/>
            <person name="Young S."/>
            <person name="Zeng Q."/>
            <person name="Zhou S."/>
            <person name="Galagan J."/>
            <person name="Cuomo C.A."/>
            <person name="Kistler H.C."/>
            <person name="Rep M."/>
        </authorList>
    </citation>
    <scope>NUCLEOTIDE SEQUENCE [LARGE SCALE GENOMIC DNA]</scope>
    <source>
        <strain evidence="3">M3125 / FGSC 7600</strain>
    </source>
</reference>
<evidence type="ECO:0000256" key="1">
    <source>
        <dbReference type="SAM" id="MobiDB-lite"/>
    </source>
</evidence>